<feature type="domain" description="EF-hand" evidence="6">
    <location>
        <begin position="1164"/>
        <end position="1199"/>
    </location>
</feature>
<evidence type="ECO:0000256" key="3">
    <source>
        <dbReference type="ARBA" id="ARBA00022837"/>
    </source>
</evidence>
<dbReference type="Pfam" id="PF13499">
    <property type="entry name" value="EF-hand_7"/>
    <property type="match status" value="3"/>
</dbReference>
<dbReference type="InterPro" id="IPR013087">
    <property type="entry name" value="Znf_C2H2_type"/>
</dbReference>
<feature type="compositionally biased region" description="Low complexity" evidence="5">
    <location>
        <begin position="509"/>
        <end position="529"/>
    </location>
</feature>
<feature type="compositionally biased region" description="Low complexity" evidence="5">
    <location>
        <begin position="552"/>
        <end position="575"/>
    </location>
</feature>
<evidence type="ECO:0000259" key="6">
    <source>
        <dbReference type="PROSITE" id="PS50222"/>
    </source>
</evidence>
<dbReference type="PROSITE" id="PS00018">
    <property type="entry name" value="EF_HAND_1"/>
    <property type="match status" value="4"/>
</dbReference>
<dbReference type="InterPro" id="IPR050230">
    <property type="entry name" value="CALM/Myosin/TropC-like"/>
</dbReference>
<evidence type="ECO:0000256" key="4">
    <source>
        <dbReference type="SAM" id="Coils"/>
    </source>
</evidence>
<comment type="caution">
    <text evidence="7">The sequence shown here is derived from an EMBL/GenBank/DDBJ whole genome shotgun (WGS) entry which is preliminary data.</text>
</comment>
<feature type="compositionally biased region" description="Low complexity" evidence="5">
    <location>
        <begin position="477"/>
        <end position="490"/>
    </location>
</feature>
<feature type="domain" description="EF-hand" evidence="6">
    <location>
        <begin position="914"/>
        <end position="949"/>
    </location>
</feature>
<keyword evidence="8" id="KW-1185">Reference proteome</keyword>
<keyword evidence="2" id="KW-0677">Repeat</keyword>
<feature type="region of interest" description="Disordered" evidence="5">
    <location>
        <begin position="26"/>
        <end position="84"/>
    </location>
</feature>
<feature type="region of interest" description="Disordered" evidence="5">
    <location>
        <begin position="2354"/>
        <end position="2395"/>
    </location>
</feature>
<name>A0A9W7ASU4_9STRA</name>
<dbReference type="CDD" id="cd00051">
    <property type="entry name" value="EFh"/>
    <property type="match status" value="3"/>
</dbReference>
<feature type="region of interest" description="Disordered" evidence="5">
    <location>
        <begin position="1307"/>
        <end position="1329"/>
    </location>
</feature>
<dbReference type="InterPro" id="IPR002048">
    <property type="entry name" value="EF_hand_dom"/>
</dbReference>
<dbReference type="Gene3D" id="1.10.238.10">
    <property type="entry name" value="EF-hand"/>
    <property type="match status" value="3"/>
</dbReference>
<evidence type="ECO:0000256" key="5">
    <source>
        <dbReference type="SAM" id="MobiDB-lite"/>
    </source>
</evidence>
<dbReference type="PANTHER" id="PTHR23048">
    <property type="entry name" value="MYOSIN LIGHT CHAIN 1, 3"/>
    <property type="match status" value="1"/>
</dbReference>
<sequence>MLKIKKHLGIPSEGLLEGLDPALPRSASGSALIPKSPSLKTAKKRKLDESSLTSSISKAASKASALTLESLGGSSRKSGGRRGGIFVKVEKKVKTALKLTEEDKETVNNLEGTVPIEMWRNELSHMQLALGVDDDHKSEEFPLTSMALSNPSAGGGRRPENVAMDDYTLPKYTHEERKDDVTRVNEDEFVREDVAEEDDITIGSKKVKEEIGQVAQEYFARKAILNMQDARRDTIQKAESSSSSSEEKKEEAPKAKPAAPLAHGLVNKEGGYEPIPYKPLEGSISIPNTPAQNANLAGPPISAHQSQSETTAAAAAAAAPRRKSKVTRTSKQNAKAKKLMDFLTKVNTTSDDKTNDSASGSTNMRSIFGTANDIDHFSIDPPAIQRSEEMQQIIKKRLEDNLGSGFWNDEIGSTLARELDASNVYNPRSTLLQEQSTALSLHSQLPPMLVEEDEEMPAHRPRSQGRGPGTPSRKRSSSGQSNGDLSSPPRSRGRSRADSRADSNRADSRSGSPNRPNRSRSSSIRPNTSTATGMTRPNSKMSSRPSTGDSSANKTPRAATAPTPNTTLKKAKTTASLTETISIEHDARDAAWLRTEARRMLAEGRNDEATRLFGEAAAILVEQDADIRTVGEIFAYAPHVHVAANLIQSVGRKRFAVKCAAQVKFASLFKGHLSRKAKKLRENRRIVCATCIQRGWWRYLAHKLYAATVIQTMARRVLAKAIVDQMRLENNAAIKIQCLLRKKIAREVFLYHLLKWKSSIVMQANWRGYACRLGRYRALWELYSWHCELASRVQKRVRGWQGRHKAHERRLKVIHFEHVRYQKEKKSIDAAVKLALSRSKFFLESDEGKEFVRLEKSKLITAKRESQEAEVEMTPEEKLKFDIMTVFETFDLDSSGSIDTDELNELLTEMGIKLSEDDLTEASKEMDNDESGEIGFEEFYTWFLQYQEDHKKKTFFPSFNLGSMMAAVDTRKAKNSVQLHFTREAARVAQSHFRARHPPNWRCTSCRHPFALFGDYAHHFEMHGNNRVCTSIVSHESEAATKNMLFPNFVIGSLQHKLQKRAEIEHTRFLDESLSVGESATLSAIKAKTTILIKQGRRDMLRLKNLFITKRKERIKKMKEEGKKWEEIREMDIKESFEAFDTDSGGSIDAGEFKDILSAMNIHLSEDEFDLALHRIDKDKSGEIEYPEFHAWYVGREEEYKKHHSALANATKAFSEKLAANSVATAAAERTAKRFLIERSRVRAELETRRIFRKTRGPNYGWCSDAWLHEHRLEHLTLDYDLKKNERLRRSLRVVEEKCEVPASIHPARKKRPWSKKEEDEEPGLKRAQSLAEQECRRWLKSASGKRAVKRQSFVLNSLVLEKDRPGGKKRGVLDVFDAFEDDDIDIEDAYRTARRKGIWLGRAKREAMFEALSAAGLEGKSESCPNGFNYEVWDGWIKEHKSTGLEKFIGGALNLGRKVEVLRYGKWKEASRAYFINRARSQARARYMSERFLPGGVNRSRHATPDGLVLGERNNAAENQGEGESAPLLEDELDEAQVAAELKKVNRAKARREAFENQTALIERQVLINDSELEAAANLKQMSKKRAGKDILKREVETINSAREAMRCMQVGLTKQGKRIELARHMFRIFDCDESGGIDDEELGPLCRILCIPLNEAENLALIEEMDKDLSGVVDFKEFVTWFLKEGQRRKWRSSRGWRLMFGWWLRGHKRRMRQEAYQLCLNRVCFSARNAVVASLEEEQNRLNGVIESEGGLQSLLEEHILSRPTSRGDVGLVSSRPTSRGDGGGLGVGFASVDFSGVTMMEEFGAFEEEDEGEEEEMGGNSDLEIEEEDEEVVEEEEEEEKGDDETTSLIQVSTPILSPPRPKTPNEEILGGLDILEDATEDVSVIQDKSITQSIETPSLDVTNNTSIQSFGYAKGVVGETEATARINTIMWKAESNAMASVALFMKGDAGKAKLQLEMDKLREIRKLTSVGMVRPKDRLTRLRIAIRRKFALHESGDEEDTDMLHGVNNDYVQIDSGEVKYFLARVGVKGVWGGALNFPHLAENEKDGLNKVLMVTFEDVWEWLLESQEDFTGGGGGGDEEGEETAKAANGFVLEKVKVAPLPRKARKSSIREDALESIYARARCAARRHVLETEGMLTDDNVWGGRGKRQSLVAVKERHARVVERECEKAVNECLRTKIKGRAGRRLLKETHALHEERRLEGRGEGGVGWLGSEFMFLEGGEGAGVQRAEVPTLLKFLNARPSPKARTKRETFGEVIRSVEVGGPVAGLEPEVVGLEEFEKVWKEAWGVKWSFFWKMGVWKGRIFRVCWRKVHAPGYVKKERIMITLYEVRKLTREKIWMRAVKKAEEEEEERELWRDGGKEEEEEEKGGGGSGSSWVNAALVLEKETL</sequence>
<dbReference type="PROSITE" id="PS50222">
    <property type="entry name" value="EF_HAND_2"/>
    <property type="match status" value="6"/>
</dbReference>
<dbReference type="PROSITE" id="PS50096">
    <property type="entry name" value="IQ"/>
    <property type="match status" value="2"/>
</dbReference>
<feature type="region of interest" description="Disordered" evidence="5">
    <location>
        <begin position="453"/>
        <end position="575"/>
    </location>
</feature>
<dbReference type="Proteomes" id="UP001165085">
    <property type="component" value="Unassembled WGS sequence"/>
</dbReference>
<feature type="domain" description="EF-hand" evidence="6">
    <location>
        <begin position="1128"/>
        <end position="1163"/>
    </location>
</feature>
<evidence type="ECO:0000313" key="8">
    <source>
        <dbReference type="Proteomes" id="UP001165085"/>
    </source>
</evidence>
<feature type="domain" description="EF-hand" evidence="6">
    <location>
        <begin position="1655"/>
        <end position="1690"/>
    </location>
</feature>
<evidence type="ECO:0000256" key="2">
    <source>
        <dbReference type="ARBA" id="ARBA00022737"/>
    </source>
</evidence>
<feature type="compositionally biased region" description="Acidic residues" evidence="5">
    <location>
        <begin position="1810"/>
        <end position="1850"/>
    </location>
</feature>
<dbReference type="GO" id="GO:0005509">
    <property type="term" value="F:calcium ion binding"/>
    <property type="evidence" value="ECO:0007669"/>
    <property type="project" value="InterPro"/>
</dbReference>
<feature type="domain" description="EF-hand" evidence="6">
    <location>
        <begin position="878"/>
        <end position="913"/>
    </location>
</feature>
<feature type="compositionally biased region" description="Polar residues" evidence="5">
    <location>
        <begin position="530"/>
        <end position="551"/>
    </location>
</feature>
<proteinExistence type="predicted"/>
<accession>A0A9W7ASU4</accession>
<dbReference type="GO" id="GO:0016460">
    <property type="term" value="C:myosin II complex"/>
    <property type="evidence" value="ECO:0007669"/>
    <property type="project" value="TreeGrafter"/>
</dbReference>
<keyword evidence="4" id="KW-0175">Coiled coil</keyword>
<dbReference type="SMART" id="SM00054">
    <property type="entry name" value="EFh"/>
    <property type="match status" value="6"/>
</dbReference>
<feature type="coiled-coil region" evidence="4">
    <location>
        <begin position="1534"/>
        <end position="1566"/>
    </location>
</feature>
<dbReference type="InterPro" id="IPR018247">
    <property type="entry name" value="EF_Hand_1_Ca_BS"/>
</dbReference>
<dbReference type="InterPro" id="IPR011992">
    <property type="entry name" value="EF-hand-dom_pair"/>
</dbReference>
<feature type="region of interest" description="Disordered" evidence="5">
    <location>
        <begin position="231"/>
        <end position="338"/>
    </location>
</feature>
<evidence type="ECO:0000313" key="7">
    <source>
        <dbReference type="EMBL" id="GMH75375.1"/>
    </source>
</evidence>
<organism evidence="7 8">
    <name type="scientific">Triparma strigata</name>
    <dbReference type="NCBI Taxonomy" id="1606541"/>
    <lineage>
        <taxon>Eukaryota</taxon>
        <taxon>Sar</taxon>
        <taxon>Stramenopiles</taxon>
        <taxon>Ochrophyta</taxon>
        <taxon>Bolidophyceae</taxon>
        <taxon>Parmales</taxon>
        <taxon>Triparmaceae</taxon>
        <taxon>Triparma</taxon>
    </lineage>
</organism>
<dbReference type="EMBL" id="BRXY01000189">
    <property type="protein sequence ID" value="GMH75375.1"/>
    <property type="molecule type" value="Genomic_DNA"/>
</dbReference>
<dbReference type="PROSITE" id="PS00028">
    <property type="entry name" value="ZINC_FINGER_C2H2_1"/>
    <property type="match status" value="1"/>
</dbReference>
<dbReference type="OrthoDB" id="26525at2759"/>
<feature type="region of interest" description="Disordered" evidence="5">
    <location>
        <begin position="1810"/>
        <end position="1851"/>
    </location>
</feature>
<feature type="compositionally biased region" description="Low complexity" evidence="5">
    <location>
        <begin position="50"/>
        <end position="77"/>
    </location>
</feature>
<feature type="domain" description="EF-hand" evidence="6">
    <location>
        <begin position="1619"/>
        <end position="1654"/>
    </location>
</feature>
<feature type="region of interest" description="Disordered" evidence="5">
    <location>
        <begin position="1769"/>
        <end position="1788"/>
    </location>
</feature>
<feature type="compositionally biased region" description="Polar residues" evidence="5">
    <location>
        <begin position="285"/>
        <end position="295"/>
    </location>
</feature>
<reference evidence="8" key="1">
    <citation type="journal article" date="2023" name="Commun. Biol.">
        <title>Genome analysis of Parmales, the sister group of diatoms, reveals the evolutionary specialization of diatoms from phago-mixotrophs to photoautotrophs.</title>
        <authorList>
            <person name="Ban H."/>
            <person name="Sato S."/>
            <person name="Yoshikawa S."/>
            <person name="Yamada K."/>
            <person name="Nakamura Y."/>
            <person name="Ichinomiya M."/>
            <person name="Sato N."/>
            <person name="Blanc-Mathieu R."/>
            <person name="Endo H."/>
            <person name="Kuwata A."/>
            <person name="Ogata H."/>
        </authorList>
    </citation>
    <scope>NUCLEOTIDE SEQUENCE [LARGE SCALE GENOMIC DNA]</scope>
    <source>
        <strain evidence="8">NIES 3701</strain>
    </source>
</reference>
<protein>
    <recommendedName>
        <fullName evidence="1">Calmodulin</fullName>
    </recommendedName>
</protein>
<dbReference type="SUPFAM" id="SSF47473">
    <property type="entry name" value="EF-hand"/>
    <property type="match status" value="2"/>
</dbReference>
<keyword evidence="3" id="KW-0106">Calcium</keyword>
<feature type="compositionally biased region" description="Basic and acidic residues" evidence="5">
    <location>
        <begin position="495"/>
        <end position="508"/>
    </location>
</feature>
<feature type="compositionally biased region" description="Basic and acidic residues" evidence="5">
    <location>
        <begin position="245"/>
        <end position="254"/>
    </location>
</feature>
<gene>
    <name evidence="7" type="ORF">TrST_g11700</name>
</gene>
<dbReference type="PANTHER" id="PTHR23048:SF0">
    <property type="entry name" value="CALMODULIN LIKE 3"/>
    <property type="match status" value="1"/>
</dbReference>
<evidence type="ECO:0000256" key="1">
    <source>
        <dbReference type="ARBA" id="ARBA00020786"/>
    </source>
</evidence>